<dbReference type="OMA" id="FMTELYE"/>
<dbReference type="RefSeq" id="XP_008323159.1">
    <property type="nucleotide sequence ID" value="XM_008324937.3"/>
</dbReference>
<dbReference type="OrthoDB" id="9881749at2759"/>
<dbReference type="Proteomes" id="UP000265120">
    <property type="component" value="Chromosome 14"/>
</dbReference>
<sequence>MAGFKTSDKGTEEVLGLSLNKAVEDVSHHSTIQTEALKEKQKILSSLQANLTDVERRSEVVEQQLKTTVREILLLEISMEDLEQHTKCLHDRCVSISKENTELKIHVHGEEEKAHVALVKFTDYRTKMESHRAAVLHMMSQTEVFKNIEEKRALVRNLKLWKDELKKDLESSDGKTVCTAQRENDALKEKICLMKKAVAKKTELLQKELETQTGMKKEIEIQNKRYEAIVKRLNCQLSRAQAVHRQVSEKICNMQIQLAELKKQYELSQNSVGGGN</sequence>
<dbReference type="InParanoid" id="A0A3P8V6P2"/>
<dbReference type="GeneID" id="103389505"/>
<dbReference type="AlphaFoldDB" id="A0A3P8V6P2"/>
<accession>A0A3P8V6P2</accession>
<organism evidence="2 3">
    <name type="scientific">Cynoglossus semilaevis</name>
    <name type="common">Tongue sole</name>
    <dbReference type="NCBI Taxonomy" id="244447"/>
    <lineage>
        <taxon>Eukaryota</taxon>
        <taxon>Metazoa</taxon>
        <taxon>Chordata</taxon>
        <taxon>Craniata</taxon>
        <taxon>Vertebrata</taxon>
        <taxon>Euteleostomi</taxon>
        <taxon>Actinopterygii</taxon>
        <taxon>Neopterygii</taxon>
        <taxon>Teleostei</taxon>
        <taxon>Neoteleostei</taxon>
        <taxon>Acanthomorphata</taxon>
        <taxon>Carangaria</taxon>
        <taxon>Pleuronectiformes</taxon>
        <taxon>Pleuronectoidei</taxon>
        <taxon>Cynoglossidae</taxon>
        <taxon>Cynoglossinae</taxon>
        <taxon>Cynoglossus</taxon>
    </lineage>
</organism>
<proteinExistence type="predicted"/>
<feature type="coiled-coil region" evidence="1">
    <location>
        <begin position="37"/>
        <end position="64"/>
    </location>
</feature>
<keyword evidence="1" id="KW-0175">Coiled coil</keyword>
<reference evidence="2" key="3">
    <citation type="submission" date="2025-09" db="UniProtKB">
        <authorList>
            <consortium name="Ensembl"/>
        </authorList>
    </citation>
    <scope>IDENTIFICATION</scope>
</reference>
<keyword evidence="3" id="KW-1185">Reference proteome</keyword>
<evidence type="ECO:0000256" key="1">
    <source>
        <dbReference type="SAM" id="Coils"/>
    </source>
</evidence>
<dbReference type="STRING" id="244447.ENSCSEP00000008841"/>
<feature type="coiled-coil region" evidence="1">
    <location>
        <begin position="216"/>
        <end position="250"/>
    </location>
</feature>
<dbReference type="KEGG" id="csem:103389505"/>
<dbReference type="GeneTree" id="ENSGT00390000005130"/>
<name>A0A3P8V6P2_CYNSE</name>
<reference evidence="2" key="2">
    <citation type="submission" date="2025-08" db="UniProtKB">
        <authorList>
            <consortium name="Ensembl"/>
        </authorList>
    </citation>
    <scope>IDENTIFICATION</scope>
</reference>
<protein>
    <submittedName>
        <fullName evidence="2">Coiled-coil domain containing 122</fullName>
    </submittedName>
</protein>
<evidence type="ECO:0000313" key="3">
    <source>
        <dbReference type="Proteomes" id="UP000265120"/>
    </source>
</evidence>
<evidence type="ECO:0000313" key="2">
    <source>
        <dbReference type="Ensembl" id="ENSCSEP00000008841.1"/>
    </source>
</evidence>
<dbReference type="CTD" id="160857"/>
<dbReference type="Ensembl" id="ENSCSET00000008938.1">
    <property type="protein sequence ID" value="ENSCSEP00000008841.1"/>
    <property type="gene ID" value="ENSCSEG00000005664.1"/>
</dbReference>
<reference evidence="2 3" key="1">
    <citation type="journal article" date="2014" name="Nat. Genet.">
        <title>Whole-genome sequence of a flatfish provides insights into ZW sex chromosome evolution and adaptation to a benthic lifestyle.</title>
        <authorList>
            <person name="Chen S."/>
            <person name="Zhang G."/>
            <person name="Shao C."/>
            <person name="Huang Q."/>
            <person name="Liu G."/>
            <person name="Zhang P."/>
            <person name="Song W."/>
            <person name="An N."/>
            <person name="Chalopin D."/>
            <person name="Volff J.N."/>
            <person name="Hong Y."/>
            <person name="Li Q."/>
            <person name="Sha Z."/>
            <person name="Zhou H."/>
            <person name="Xie M."/>
            <person name="Yu Q."/>
            <person name="Liu Y."/>
            <person name="Xiang H."/>
            <person name="Wang N."/>
            <person name="Wu K."/>
            <person name="Yang C."/>
            <person name="Zhou Q."/>
            <person name="Liao X."/>
            <person name="Yang L."/>
            <person name="Hu Q."/>
            <person name="Zhang J."/>
            <person name="Meng L."/>
            <person name="Jin L."/>
            <person name="Tian Y."/>
            <person name="Lian J."/>
            <person name="Yang J."/>
            <person name="Miao G."/>
            <person name="Liu S."/>
            <person name="Liang Z."/>
            <person name="Yan F."/>
            <person name="Li Y."/>
            <person name="Sun B."/>
            <person name="Zhang H."/>
            <person name="Zhang J."/>
            <person name="Zhu Y."/>
            <person name="Du M."/>
            <person name="Zhao Y."/>
            <person name="Schartl M."/>
            <person name="Tang Q."/>
            <person name="Wang J."/>
        </authorList>
    </citation>
    <scope>NUCLEOTIDE SEQUENCE</scope>
</reference>